<proteinExistence type="predicted"/>
<name>A0A7J0DPB9_9ERIC</name>
<gene>
    <name evidence="4" type="ORF">Acr_00g0062970</name>
</gene>
<evidence type="ECO:0000313" key="4">
    <source>
        <dbReference type="EMBL" id="GFS39435.1"/>
    </source>
</evidence>
<evidence type="ECO:0000256" key="3">
    <source>
        <dbReference type="SAM" id="MobiDB-lite"/>
    </source>
</evidence>
<keyword evidence="1" id="KW-0547">Nucleotide-binding</keyword>
<dbReference type="InterPro" id="IPR011009">
    <property type="entry name" value="Kinase-like_dom_sf"/>
</dbReference>
<reference evidence="5" key="1">
    <citation type="submission" date="2019-07" db="EMBL/GenBank/DDBJ databases">
        <title>De Novo Assembly of kiwifruit Actinidia rufa.</title>
        <authorList>
            <person name="Sugita-Konishi S."/>
            <person name="Sato K."/>
            <person name="Mori E."/>
            <person name="Abe Y."/>
            <person name="Kisaki G."/>
            <person name="Hamano K."/>
            <person name="Suezawa K."/>
            <person name="Otani M."/>
            <person name="Fukuda T."/>
            <person name="Manabe T."/>
            <person name="Gomi K."/>
            <person name="Tabuchi M."/>
            <person name="Akimitsu K."/>
            <person name="Kataoka I."/>
        </authorList>
    </citation>
    <scope>NUCLEOTIDE SEQUENCE [LARGE SCALE GENOMIC DNA]</scope>
    <source>
        <strain evidence="5">cv. Fuchu</strain>
    </source>
</reference>
<comment type="caution">
    <text evidence="4">The sequence shown here is derived from an EMBL/GenBank/DDBJ whole genome shotgun (WGS) entry which is preliminary data.</text>
</comment>
<feature type="region of interest" description="Disordered" evidence="3">
    <location>
        <begin position="140"/>
        <end position="164"/>
    </location>
</feature>
<evidence type="ECO:0008006" key="6">
    <source>
        <dbReference type="Google" id="ProtNLM"/>
    </source>
</evidence>
<dbReference type="SUPFAM" id="SSF56112">
    <property type="entry name" value="Protein kinase-like (PK-like)"/>
    <property type="match status" value="1"/>
</dbReference>
<dbReference type="Gene3D" id="1.10.510.10">
    <property type="entry name" value="Transferase(Phosphotransferase) domain 1"/>
    <property type="match status" value="1"/>
</dbReference>
<accession>A0A7J0DPB9</accession>
<keyword evidence="5" id="KW-1185">Reference proteome</keyword>
<dbReference type="PANTHER" id="PTHR27007">
    <property type="match status" value="1"/>
</dbReference>
<dbReference type="GO" id="GO:0005524">
    <property type="term" value="F:ATP binding"/>
    <property type="evidence" value="ECO:0007669"/>
    <property type="project" value="UniProtKB-KW"/>
</dbReference>
<dbReference type="AlphaFoldDB" id="A0A7J0DPB9"/>
<evidence type="ECO:0000256" key="2">
    <source>
        <dbReference type="ARBA" id="ARBA00022840"/>
    </source>
</evidence>
<protein>
    <recommendedName>
        <fullName evidence="6">Concanavalin A-like lectin protein kinase family protein</fullName>
    </recommendedName>
</protein>
<keyword evidence="2" id="KW-0067">ATP-binding</keyword>
<evidence type="ECO:0000313" key="5">
    <source>
        <dbReference type="Proteomes" id="UP000585474"/>
    </source>
</evidence>
<dbReference type="EMBL" id="BJWL01000333">
    <property type="protein sequence ID" value="GFS39435.1"/>
    <property type="molecule type" value="Genomic_DNA"/>
</dbReference>
<dbReference type="InterPro" id="IPR050528">
    <property type="entry name" value="L-type_Lectin-RKs"/>
</dbReference>
<dbReference type="Proteomes" id="UP000585474">
    <property type="component" value="Unassembled WGS sequence"/>
</dbReference>
<feature type="compositionally biased region" description="Polar residues" evidence="3">
    <location>
        <begin position="147"/>
        <end position="164"/>
    </location>
</feature>
<evidence type="ECO:0000256" key="1">
    <source>
        <dbReference type="ARBA" id="ARBA00022741"/>
    </source>
</evidence>
<sequence length="164" mass="18356">MQNDLIHRGRGRARHAGLHCARMFRKATRQSDVYAFGAVLLEVVCGLRPGTKIGRFQLLVDWVWSLHREGHLLEAVEERIGDEYVVEEAKKVLLLALACSHPIAGERPRTQEIVQIISGSVPVPYVPPFKPAFTWPSMPMEEEDSSLENTAETRSFPTTHLGSG</sequence>
<dbReference type="OrthoDB" id="688481at2759"/>
<organism evidence="4 5">
    <name type="scientific">Actinidia rufa</name>
    <dbReference type="NCBI Taxonomy" id="165716"/>
    <lineage>
        <taxon>Eukaryota</taxon>
        <taxon>Viridiplantae</taxon>
        <taxon>Streptophyta</taxon>
        <taxon>Embryophyta</taxon>
        <taxon>Tracheophyta</taxon>
        <taxon>Spermatophyta</taxon>
        <taxon>Magnoliopsida</taxon>
        <taxon>eudicotyledons</taxon>
        <taxon>Gunneridae</taxon>
        <taxon>Pentapetalae</taxon>
        <taxon>asterids</taxon>
        <taxon>Ericales</taxon>
        <taxon>Actinidiaceae</taxon>
        <taxon>Actinidia</taxon>
    </lineage>
</organism>